<dbReference type="EMBL" id="JAKKPZ010000193">
    <property type="protein sequence ID" value="KAI1699074.1"/>
    <property type="molecule type" value="Genomic_DNA"/>
</dbReference>
<comment type="caution">
    <text evidence="5">The sequence shown here is derived from an EMBL/GenBank/DDBJ whole genome shotgun (WGS) entry which is preliminary data.</text>
</comment>
<accession>A0AAD4QVP9</accession>
<comment type="subcellular location">
    <subcellularLocation>
        <location evidence="1">Secreted</location>
    </subcellularLocation>
</comment>
<dbReference type="GO" id="GO:0005576">
    <property type="term" value="C:extracellular region"/>
    <property type="evidence" value="ECO:0007669"/>
    <property type="project" value="UniProtKB-SubCell"/>
</dbReference>
<dbReference type="GO" id="GO:0050482">
    <property type="term" value="P:arachidonate secretion"/>
    <property type="evidence" value="ECO:0007669"/>
    <property type="project" value="InterPro"/>
</dbReference>
<evidence type="ECO:0000256" key="1">
    <source>
        <dbReference type="ARBA" id="ARBA00004613"/>
    </source>
</evidence>
<organism evidence="5 6">
    <name type="scientific">Ditylenchus destructor</name>
    <dbReference type="NCBI Taxonomy" id="166010"/>
    <lineage>
        <taxon>Eukaryota</taxon>
        <taxon>Metazoa</taxon>
        <taxon>Ecdysozoa</taxon>
        <taxon>Nematoda</taxon>
        <taxon>Chromadorea</taxon>
        <taxon>Rhabditida</taxon>
        <taxon>Tylenchina</taxon>
        <taxon>Tylenchomorpha</taxon>
        <taxon>Sphaerularioidea</taxon>
        <taxon>Anguinidae</taxon>
        <taxon>Anguininae</taxon>
        <taxon>Ditylenchus</taxon>
    </lineage>
</organism>
<keyword evidence="6" id="KW-1185">Reference proteome</keyword>
<dbReference type="AlphaFoldDB" id="A0AAD4QVP9"/>
<evidence type="ECO:0000256" key="3">
    <source>
        <dbReference type="SAM" id="MobiDB-lite"/>
    </source>
</evidence>
<proteinExistence type="predicted"/>
<protein>
    <submittedName>
        <fullName evidence="5">Phospholipase A2-like protein Y52B11A.8</fullName>
    </submittedName>
</protein>
<gene>
    <name evidence="5" type="ORF">DdX_17543</name>
</gene>
<dbReference type="GO" id="GO:0004623">
    <property type="term" value="F:phospholipase A2 activity"/>
    <property type="evidence" value="ECO:0007669"/>
    <property type="project" value="InterPro"/>
</dbReference>
<dbReference type="InterPro" id="IPR036444">
    <property type="entry name" value="PLipase_A2_dom_sf"/>
</dbReference>
<feature type="chain" id="PRO_5042164157" evidence="4">
    <location>
        <begin position="22"/>
        <end position="217"/>
    </location>
</feature>
<keyword evidence="4" id="KW-0732">Signal</keyword>
<dbReference type="SUPFAM" id="SSF48619">
    <property type="entry name" value="Phospholipase A2, PLA2"/>
    <property type="match status" value="1"/>
</dbReference>
<keyword evidence="2" id="KW-0964">Secreted</keyword>
<evidence type="ECO:0000256" key="4">
    <source>
        <dbReference type="SAM" id="SignalP"/>
    </source>
</evidence>
<dbReference type="InterPro" id="IPR033113">
    <property type="entry name" value="PLA2_histidine"/>
</dbReference>
<dbReference type="PROSITE" id="PS00118">
    <property type="entry name" value="PA2_HIS"/>
    <property type="match status" value="1"/>
</dbReference>
<evidence type="ECO:0000313" key="5">
    <source>
        <dbReference type="EMBL" id="KAI1699074.1"/>
    </source>
</evidence>
<reference evidence="5" key="1">
    <citation type="submission" date="2022-01" db="EMBL/GenBank/DDBJ databases">
        <title>Genome Sequence Resource for Two Populations of Ditylenchus destructor, the Migratory Endoparasitic Phytonematode.</title>
        <authorList>
            <person name="Zhang H."/>
            <person name="Lin R."/>
            <person name="Xie B."/>
        </authorList>
    </citation>
    <scope>NUCLEOTIDE SEQUENCE</scope>
    <source>
        <strain evidence="5">BazhouSP</strain>
    </source>
</reference>
<feature type="signal peptide" evidence="4">
    <location>
        <begin position="1"/>
        <end position="21"/>
    </location>
</feature>
<name>A0AAD4QVP9_9BILA</name>
<dbReference type="GO" id="GO:0006644">
    <property type="term" value="P:phospholipid metabolic process"/>
    <property type="evidence" value="ECO:0007669"/>
    <property type="project" value="InterPro"/>
</dbReference>
<feature type="region of interest" description="Disordered" evidence="3">
    <location>
        <begin position="61"/>
        <end position="96"/>
    </location>
</feature>
<evidence type="ECO:0000313" key="6">
    <source>
        <dbReference type="Proteomes" id="UP001201812"/>
    </source>
</evidence>
<dbReference type="Proteomes" id="UP001201812">
    <property type="component" value="Unassembled WGS sequence"/>
</dbReference>
<sequence>MLVKSEHFLFIFLFIFLGVAALSSENKIKRRTARRLDIIRRVKVTRPRLWTTPSNGRRFVRKTKPLKPNCKGKDAGRKPGCPKSRKTKQERMREHKYRHQRNKFMLGDVPKFYQSHFMPLPPNHEWSCGNDDITHSISLATVSTCPMKDALNSCCYNHDNCYEIYKRYPHMLHHCDTQLGTCIRYFYRDYPFCSMLAYVTHVDTLRLFGEKYKHTYG</sequence>
<evidence type="ECO:0000256" key="2">
    <source>
        <dbReference type="ARBA" id="ARBA00022525"/>
    </source>
</evidence>